<dbReference type="AlphaFoldDB" id="A0A2R6B256"/>
<evidence type="ECO:0000259" key="2">
    <source>
        <dbReference type="Pfam" id="PF13439"/>
    </source>
</evidence>
<protein>
    <recommendedName>
        <fullName evidence="5">Glycosyl transferase family 1</fullName>
    </recommendedName>
</protein>
<dbReference type="CDD" id="cd03801">
    <property type="entry name" value="GT4_PimA-like"/>
    <property type="match status" value="1"/>
</dbReference>
<evidence type="ECO:0008006" key="5">
    <source>
        <dbReference type="Google" id="ProtNLM"/>
    </source>
</evidence>
<dbReference type="InterPro" id="IPR001296">
    <property type="entry name" value="Glyco_trans_1"/>
</dbReference>
<evidence type="ECO:0000259" key="1">
    <source>
        <dbReference type="Pfam" id="PF00534"/>
    </source>
</evidence>
<dbReference type="GO" id="GO:0016758">
    <property type="term" value="F:hexosyltransferase activity"/>
    <property type="evidence" value="ECO:0007669"/>
    <property type="project" value="TreeGrafter"/>
</dbReference>
<evidence type="ECO:0000313" key="3">
    <source>
        <dbReference type="EMBL" id="PSN92741.1"/>
    </source>
</evidence>
<accession>A0A2R6B256</accession>
<dbReference type="Pfam" id="PF00534">
    <property type="entry name" value="Glycos_transf_1"/>
    <property type="match status" value="1"/>
</dbReference>
<dbReference type="Gene3D" id="3.40.50.2000">
    <property type="entry name" value="Glycogen Phosphorylase B"/>
    <property type="match status" value="2"/>
</dbReference>
<feature type="domain" description="Glycosyltransferase subfamily 4-like N-terminal" evidence="2">
    <location>
        <begin position="25"/>
        <end position="191"/>
    </location>
</feature>
<dbReference type="Pfam" id="PF13439">
    <property type="entry name" value="Glyco_transf_4"/>
    <property type="match status" value="1"/>
</dbReference>
<proteinExistence type="predicted"/>
<dbReference type="PANTHER" id="PTHR45947:SF3">
    <property type="entry name" value="SULFOQUINOVOSYL TRANSFERASE SQD2"/>
    <property type="match status" value="1"/>
</dbReference>
<feature type="domain" description="Glycosyl transferase family 1" evidence="1">
    <location>
        <begin position="201"/>
        <end position="316"/>
    </location>
</feature>
<dbReference type="InterPro" id="IPR050194">
    <property type="entry name" value="Glycosyltransferase_grp1"/>
</dbReference>
<name>A0A2R6B256_9ARCH</name>
<gene>
    <name evidence="3" type="ORF">B9Q08_00935</name>
</gene>
<dbReference type="EMBL" id="NEXJ01000017">
    <property type="protein sequence ID" value="PSN92741.1"/>
    <property type="molecule type" value="Genomic_DNA"/>
</dbReference>
<organism evidence="3 4">
    <name type="scientific">Candidatus Marsarchaeota G2 archaeon ECH_B_SAG-M15</name>
    <dbReference type="NCBI Taxonomy" id="1978162"/>
    <lineage>
        <taxon>Archaea</taxon>
        <taxon>Candidatus Marsarchaeota</taxon>
        <taxon>Candidatus Marsarchaeota group 2</taxon>
    </lineage>
</organism>
<dbReference type="Proteomes" id="UP000240490">
    <property type="component" value="Unassembled WGS sequence"/>
</dbReference>
<reference evidence="3 4" key="1">
    <citation type="submission" date="2017-04" db="EMBL/GenBank/DDBJ databases">
        <title>Novel microbial lineages endemic to geothermal iron-oxide mats fill important gaps in the evolutionary history of Archaea.</title>
        <authorList>
            <person name="Jay Z.J."/>
            <person name="Beam J.P."/>
            <person name="Dlakic M."/>
            <person name="Rusch D.B."/>
            <person name="Kozubal M.A."/>
            <person name="Inskeep W.P."/>
        </authorList>
    </citation>
    <scope>NUCLEOTIDE SEQUENCE [LARGE SCALE GENOMIC DNA]</scope>
    <source>
        <strain evidence="3">ECH_B_SAG-M15</strain>
    </source>
</reference>
<sequence length="379" mass="42507">MRYGVSDKLALKVAMFGWEYPPHVVGGLGVHSAELTRRLVSYGVEVDFYKPKIDGSPTDKHIRFVEILLGGAVTPDTYTLKDFNSAVTEYNTKLIEEFDPTGVSIIHCHDWIAAEAAVELSRRYGIPLVSTVHSTELDRSAFFYPQKWIMDIERTLIHNSTRVITVSKHEREMIRRYYGRSDIRVVYNGFNPLPLVKSDYSKHNRVVFIGRVTAQKGPIFLVRAAKRFCEETGGEVVFCGTGSSDFEVRAEAARLGLEGRVRLLGYVDNHEMGYWLTQSDAYVLPAVSEPFGITVLEAMGAGLPAIVSKTTGVAEELFNVLRFDYWDTDELADLMIAVTQSRGLRFTLGLLGRVETSKFSWSRCAEETYAVYKEVVAGG</sequence>
<dbReference type="PANTHER" id="PTHR45947">
    <property type="entry name" value="SULFOQUINOVOSYL TRANSFERASE SQD2"/>
    <property type="match status" value="1"/>
</dbReference>
<comment type="caution">
    <text evidence="3">The sequence shown here is derived from an EMBL/GenBank/DDBJ whole genome shotgun (WGS) entry which is preliminary data.</text>
</comment>
<dbReference type="InterPro" id="IPR028098">
    <property type="entry name" value="Glyco_trans_4-like_N"/>
</dbReference>
<evidence type="ECO:0000313" key="4">
    <source>
        <dbReference type="Proteomes" id="UP000240490"/>
    </source>
</evidence>
<dbReference type="SUPFAM" id="SSF53756">
    <property type="entry name" value="UDP-Glycosyltransferase/glycogen phosphorylase"/>
    <property type="match status" value="1"/>
</dbReference>